<evidence type="ECO:0008006" key="3">
    <source>
        <dbReference type="Google" id="ProtNLM"/>
    </source>
</evidence>
<evidence type="ECO:0000313" key="1">
    <source>
        <dbReference type="EMBL" id="PIT89837.1"/>
    </source>
</evidence>
<gene>
    <name evidence="1" type="ORF">COU23_01820</name>
</gene>
<reference evidence="2" key="1">
    <citation type="submission" date="2017-09" db="EMBL/GenBank/DDBJ databases">
        <title>Depth-based differentiation of microbial function through sediment-hosted aquifers and enrichment of novel symbionts in the deep terrestrial subsurface.</title>
        <authorList>
            <person name="Probst A.J."/>
            <person name="Ladd B."/>
            <person name="Jarett J.K."/>
            <person name="Geller-Mcgrath D.E."/>
            <person name="Sieber C.M.K."/>
            <person name="Emerson J.B."/>
            <person name="Anantharaman K."/>
            <person name="Thomas B.C."/>
            <person name="Malmstrom R."/>
            <person name="Stieglmeier M."/>
            <person name="Klingl A."/>
            <person name="Woyke T."/>
            <person name="Ryan C.M."/>
            <person name="Banfield J.F."/>
        </authorList>
    </citation>
    <scope>NUCLEOTIDE SEQUENCE [LARGE SCALE GENOMIC DNA]</scope>
</reference>
<dbReference type="EMBL" id="PFBP01000029">
    <property type="protein sequence ID" value="PIT89837.1"/>
    <property type="molecule type" value="Genomic_DNA"/>
</dbReference>
<protein>
    <recommendedName>
        <fullName evidence="3">DUF5666 domain-containing protein</fullName>
    </recommendedName>
</protein>
<comment type="caution">
    <text evidence="1">The sequence shown here is derived from an EMBL/GenBank/DDBJ whole genome shotgun (WGS) entry which is preliminary data.</text>
</comment>
<sequence length="193" mass="21993">MHKQKNKSQKHKTKFNFKKFMPLPKTMLNKNQTITPFKPEKKYNLLLATWLALVIVAAFALVAATWIIKKYYEPEFFSIAPQKNVKILPAEVYAYAGVITEIKTDYLIIKALASKNYLLKDQLLMVKIDGETKISRLLIPKTITSQSNTAGIKSTELTKEDLKIGQNITVSSQENIKNKISFTADKIETQIVK</sequence>
<evidence type="ECO:0000313" key="2">
    <source>
        <dbReference type="Proteomes" id="UP000231464"/>
    </source>
</evidence>
<dbReference type="AlphaFoldDB" id="A0A2M6WAM5"/>
<organism evidence="1 2">
    <name type="scientific">Candidatus Kuenenbacteria bacterium CG10_big_fil_rev_8_21_14_0_10_36_11</name>
    <dbReference type="NCBI Taxonomy" id="1974618"/>
    <lineage>
        <taxon>Bacteria</taxon>
        <taxon>Candidatus Kueneniibacteriota</taxon>
    </lineage>
</organism>
<dbReference type="Proteomes" id="UP000231464">
    <property type="component" value="Unassembled WGS sequence"/>
</dbReference>
<accession>A0A2M6WAM5</accession>
<name>A0A2M6WAM5_9BACT</name>
<proteinExistence type="predicted"/>